<name>A0AAV0M8D5_9ROSI</name>
<evidence type="ECO:0000256" key="1">
    <source>
        <dbReference type="SAM" id="SignalP"/>
    </source>
</evidence>
<dbReference type="InterPro" id="IPR000845">
    <property type="entry name" value="Nucleoside_phosphorylase_d"/>
</dbReference>
<dbReference type="InterPro" id="IPR035994">
    <property type="entry name" value="Nucleoside_phosphorylase_sf"/>
</dbReference>
<sequence length="367" mass="39933">MRSSPTPRFHKLPLFWLCFWLALCSASAAATSRPAPDQKARALNLINRRGPYLGLITVYPPEETAFFSTGAFIPDPKLPFLDLSGRRFQIGTVHGQRVVYVRCGIGMVNAAAATQQMVDSFVISGIVHFGISGNLNNSMNIGDVSVPAQIADTSLWNWQNPDANLDPEDIAHLEIGNFNVPVGDGVNQLGQIGYSQEQLYSSSSLLPNTPATVLWMNVTRRWLHLAAAAVQVRNKHVSQKHPWGMELEQCVNSTTCLDEKPKAVIGLRGSTSNIFVDNKAYRDFLFQTFKVSSADMESSAVVMTCLSNGQPVIVIRGMSDLAGNQSGHNPIRTFGSLAALNAANVVLKFISKLRGRSYAGSILGTLL</sequence>
<comment type="caution">
    <text evidence="3">The sequence shown here is derived from an EMBL/GenBank/DDBJ whole genome shotgun (WGS) entry which is preliminary data.</text>
</comment>
<feature type="signal peptide" evidence="1">
    <location>
        <begin position="1"/>
        <end position="28"/>
    </location>
</feature>
<protein>
    <recommendedName>
        <fullName evidence="2">Nucleoside phosphorylase domain-containing protein</fullName>
    </recommendedName>
</protein>
<evidence type="ECO:0000313" key="3">
    <source>
        <dbReference type="EMBL" id="CAI0442487.1"/>
    </source>
</evidence>
<organism evidence="3 4">
    <name type="scientific">Linum tenue</name>
    <dbReference type="NCBI Taxonomy" id="586396"/>
    <lineage>
        <taxon>Eukaryota</taxon>
        <taxon>Viridiplantae</taxon>
        <taxon>Streptophyta</taxon>
        <taxon>Embryophyta</taxon>
        <taxon>Tracheophyta</taxon>
        <taxon>Spermatophyta</taxon>
        <taxon>Magnoliopsida</taxon>
        <taxon>eudicotyledons</taxon>
        <taxon>Gunneridae</taxon>
        <taxon>Pentapetalae</taxon>
        <taxon>rosids</taxon>
        <taxon>fabids</taxon>
        <taxon>Malpighiales</taxon>
        <taxon>Linaceae</taxon>
        <taxon>Linum</taxon>
    </lineage>
</organism>
<proteinExistence type="predicted"/>
<gene>
    <name evidence="3" type="ORF">LITE_LOCUS27275</name>
</gene>
<feature type="chain" id="PRO_5043381727" description="Nucleoside phosphorylase domain-containing protein" evidence="1">
    <location>
        <begin position="29"/>
        <end position="367"/>
    </location>
</feature>
<dbReference type="CDD" id="cd09008">
    <property type="entry name" value="MTAN"/>
    <property type="match status" value="1"/>
</dbReference>
<dbReference type="PANTHER" id="PTHR21234">
    <property type="entry name" value="PURINE NUCLEOSIDE PHOSPHORYLASE"/>
    <property type="match status" value="1"/>
</dbReference>
<dbReference type="Pfam" id="PF01048">
    <property type="entry name" value="PNP_UDP_1"/>
    <property type="match status" value="1"/>
</dbReference>
<dbReference type="SUPFAM" id="SSF53167">
    <property type="entry name" value="Purine and uridine phosphorylases"/>
    <property type="match status" value="1"/>
</dbReference>
<keyword evidence="1" id="KW-0732">Signal</keyword>
<evidence type="ECO:0000313" key="4">
    <source>
        <dbReference type="Proteomes" id="UP001154282"/>
    </source>
</evidence>
<keyword evidence="4" id="KW-1185">Reference proteome</keyword>
<dbReference type="GO" id="GO:0003824">
    <property type="term" value="F:catalytic activity"/>
    <property type="evidence" value="ECO:0007669"/>
    <property type="project" value="InterPro"/>
</dbReference>
<dbReference type="GO" id="GO:0009116">
    <property type="term" value="P:nucleoside metabolic process"/>
    <property type="evidence" value="ECO:0007669"/>
    <property type="project" value="InterPro"/>
</dbReference>
<dbReference type="Gene3D" id="3.40.50.1580">
    <property type="entry name" value="Nucleoside phosphorylase domain"/>
    <property type="match status" value="1"/>
</dbReference>
<evidence type="ECO:0000259" key="2">
    <source>
        <dbReference type="Pfam" id="PF01048"/>
    </source>
</evidence>
<reference evidence="3" key="1">
    <citation type="submission" date="2022-08" db="EMBL/GenBank/DDBJ databases">
        <authorList>
            <person name="Gutierrez-Valencia J."/>
        </authorList>
    </citation>
    <scope>NUCLEOTIDE SEQUENCE</scope>
</reference>
<feature type="domain" description="Nucleoside phosphorylase" evidence="2">
    <location>
        <begin position="55"/>
        <end position="350"/>
    </location>
</feature>
<dbReference type="AlphaFoldDB" id="A0AAV0M8D5"/>
<dbReference type="EMBL" id="CAMGYJ010000007">
    <property type="protein sequence ID" value="CAI0442487.1"/>
    <property type="molecule type" value="Genomic_DNA"/>
</dbReference>
<accession>A0AAV0M8D5</accession>
<dbReference type="Proteomes" id="UP001154282">
    <property type="component" value="Unassembled WGS sequence"/>
</dbReference>
<dbReference type="PANTHER" id="PTHR21234:SF30">
    <property type="entry name" value="PHOSPHORYLASE SUPERFAMILY PROTEIN"/>
    <property type="match status" value="1"/>
</dbReference>